<gene>
    <name evidence="1" type="ORF">K3G42_009568</name>
</gene>
<comment type="caution">
    <text evidence="1">The sequence shown here is derived from an EMBL/GenBank/DDBJ whole genome shotgun (WGS) entry which is preliminary data.</text>
</comment>
<organism evidence="1 2">
    <name type="scientific">Sphaerodactylus townsendi</name>
    <dbReference type="NCBI Taxonomy" id="933632"/>
    <lineage>
        <taxon>Eukaryota</taxon>
        <taxon>Metazoa</taxon>
        <taxon>Chordata</taxon>
        <taxon>Craniata</taxon>
        <taxon>Vertebrata</taxon>
        <taxon>Euteleostomi</taxon>
        <taxon>Lepidosauria</taxon>
        <taxon>Squamata</taxon>
        <taxon>Bifurcata</taxon>
        <taxon>Gekkota</taxon>
        <taxon>Sphaerodactylidae</taxon>
        <taxon>Sphaerodactylus</taxon>
    </lineage>
</organism>
<dbReference type="Proteomes" id="UP000827872">
    <property type="component" value="Linkage Group LG06"/>
</dbReference>
<evidence type="ECO:0000313" key="1">
    <source>
        <dbReference type="EMBL" id="KAH8006609.1"/>
    </source>
</evidence>
<evidence type="ECO:0000313" key="2">
    <source>
        <dbReference type="Proteomes" id="UP000827872"/>
    </source>
</evidence>
<keyword evidence="2" id="KW-1185">Reference proteome</keyword>
<protein>
    <submittedName>
        <fullName evidence="1">Uncharacterized protein</fullName>
    </submittedName>
</protein>
<dbReference type="EMBL" id="CM037619">
    <property type="protein sequence ID" value="KAH8006609.1"/>
    <property type="molecule type" value="Genomic_DNA"/>
</dbReference>
<proteinExistence type="predicted"/>
<reference evidence="1" key="1">
    <citation type="submission" date="2021-08" db="EMBL/GenBank/DDBJ databases">
        <title>The first chromosome-level gecko genome reveals the dynamic sex chromosomes of Neotropical dwarf geckos (Sphaerodactylidae: Sphaerodactylus).</title>
        <authorList>
            <person name="Pinto B.J."/>
            <person name="Keating S.E."/>
            <person name="Gamble T."/>
        </authorList>
    </citation>
    <scope>NUCLEOTIDE SEQUENCE</scope>
    <source>
        <strain evidence="1">TG3544</strain>
    </source>
</reference>
<sequence>MLSSMRRESDQGFQEQQKRQLSEVPEPLWQSGGEKRDGHAGTPPVVLLMYPMDAHYSSFPTLIQSAEAWRVHPSSLAKSHLRRSPLIQPNVAVCSPERVPEFCQYNFTAG</sequence>
<name>A0ACB8FMN9_9SAUR</name>
<accession>A0ACB8FMN9</accession>